<reference evidence="2 3" key="1">
    <citation type="submission" date="2023-07" db="EMBL/GenBank/DDBJ databases">
        <title>Sorghum-associated microbial communities from plants grown in Nebraska, USA.</title>
        <authorList>
            <person name="Schachtman D."/>
        </authorList>
    </citation>
    <scope>NUCLEOTIDE SEQUENCE [LARGE SCALE GENOMIC DNA]</scope>
    <source>
        <strain evidence="2 3">BE240</strain>
    </source>
</reference>
<dbReference type="Proteomes" id="UP001265550">
    <property type="component" value="Unassembled WGS sequence"/>
</dbReference>
<keyword evidence="3" id="KW-1185">Reference proteome</keyword>
<dbReference type="RefSeq" id="WP_204732410.1">
    <property type="nucleotide sequence ID" value="NZ_JAVDWE010000003.1"/>
</dbReference>
<dbReference type="GO" id="GO:0016301">
    <property type="term" value="F:kinase activity"/>
    <property type="evidence" value="ECO:0007669"/>
    <property type="project" value="UniProtKB-KW"/>
</dbReference>
<organism evidence="2 3">
    <name type="scientific">Hydrogenophaga laconesensis</name>
    <dbReference type="NCBI Taxonomy" id="1805971"/>
    <lineage>
        <taxon>Bacteria</taxon>
        <taxon>Pseudomonadati</taxon>
        <taxon>Pseudomonadota</taxon>
        <taxon>Betaproteobacteria</taxon>
        <taxon>Burkholderiales</taxon>
        <taxon>Comamonadaceae</taxon>
        <taxon>Hydrogenophaga</taxon>
    </lineage>
</organism>
<comment type="caution">
    <text evidence="2">The sequence shown here is derived from an EMBL/GenBank/DDBJ whole genome shotgun (WGS) entry which is preliminary data.</text>
</comment>
<dbReference type="Pfam" id="PF00781">
    <property type="entry name" value="DAGK_cat"/>
    <property type="match status" value="1"/>
</dbReference>
<keyword evidence="2" id="KW-0808">Transferase</keyword>
<evidence type="ECO:0000313" key="3">
    <source>
        <dbReference type="Proteomes" id="UP001265550"/>
    </source>
</evidence>
<dbReference type="PANTHER" id="PTHR12358:SF54">
    <property type="entry name" value="SPHINGOSINE KINASE RELATED PROTEIN"/>
    <property type="match status" value="1"/>
</dbReference>
<evidence type="ECO:0000313" key="2">
    <source>
        <dbReference type="EMBL" id="MDR7093715.1"/>
    </source>
</evidence>
<dbReference type="PANTHER" id="PTHR12358">
    <property type="entry name" value="SPHINGOSINE KINASE"/>
    <property type="match status" value="1"/>
</dbReference>
<dbReference type="InterPro" id="IPR017438">
    <property type="entry name" value="ATP-NAD_kinase_N"/>
</dbReference>
<dbReference type="SMART" id="SM00046">
    <property type="entry name" value="DAGKc"/>
    <property type="match status" value="1"/>
</dbReference>
<dbReference type="EMBL" id="JAVDWE010000003">
    <property type="protein sequence ID" value="MDR7093715.1"/>
    <property type="molecule type" value="Genomic_DNA"/>
</dbReference>
<evidence type="ECO:0000259" key="1">
    <source>
        <dbReference type="PROSITE" id="PS50146"/>
    </source>
</evidence>
<accession>A0ABU1V8C8</accession>
<dbReference type="InterPro" id="IPR001206">
    <property type="entry name" value="Diacylglycerol_kinase_cat_dom"/>
</dbReference>
<dbReference type="Gene3D" id="3.40.50.10330">
    <property type="entry name" value="Probable inorganic polyphosphate/atp-NAD kinase, domain 1"/>
    <property type="match status" value="1"/>
</dbReference>
<keyword evidence="2" id="KW-0418">Kinase</keyword>
<sequence>MPDTPSIDPAATLHFIVNSHSGSQDGDGTRASIEAALERTGRRGELHDCTPADLHRITTELAQRARETGSAIIAVGGDGTINTVAQAAHAAGCPLGVIPRGTFNYFARTHGIATEVDHALAQLLAGRPEPVQVAAVNEHLFLVNASLGLYPDLLEDRERWKNRFGRSQWVAIWAAFATLFRAQRRLRLRIGLNGAEREVRTLTLFIGNNRLQLEQVGVVEDHRPDGVRDTGRVTAVMLKPIGTLALLGLMLRGALGTLGEADDIERFEFQRMVVKPPAFMGRRRMKLAFDGEVVRVRPPLDIRVLPTPLFLLKPPPDDREEPA</sequence>
<dbReference type="InterPro" id="IPR016064">
    <property type="entry name" value="NAD/diacylglycerol_kinase_sf"/>
</dbReference>
<protein>
    <submittedName>
        <fullName evidence="2">Diacylglycerol kinase family enzyme</fullName>
    </submittedName>
</protein>
<dbReference type="SUPFAM" id="SSF111331">
    <property type="entry name" value="NAD kinase/diacylglycerol kinase-like"/>
    <property type="match status" value="1"/>
</dbReference>
<dbReference type="Gene3D" id="2.60.200.40">
    <property type="match status" value="1"/>
</dbReference>
<dbReference type="InterPro" id="IPR050187">
    <property type="entry name" value="Lipid_Phosphate_FormReg"/>
</dbReference>
<feature type="domain" description="DAGKc" evidence="1">
    <location>
        <begin position="8"/>
        <end position="139"/>
    </location>
</feature>
<proteinExistence type="predicted"/>
<dbReference type="PROSITE" id="PS50146">
    <property type="entry name" value="DAGK"/>
    <property type="match status" value="1"/>
</dbReference>
<gene>
    <name evidence="2" type="ORF">J2X09_001447</name>
</gene>
<name>A0ABU1V8C8_9BURK</name>